<dbReference type="Proteomes" id="UP000265801">
    <property type="component" value="Unassembled WGS sequence"/>
</dbReference>
<dbReference type="GO" id="GO:0016787">
    <property type="term" value="F:hydrolase activity"/>
    <property type="evidence" value="ECO:0007669"/>
    <property type="project" value="UniProtKB-KW"/>
</dbReference>
<feature type="transmembrane region" description="Helical" evidence="7">
    <location>
        <begin position="32"/>
        <end position="52"/>
    </location>
</feature>
<reference evidence="9 10" key="1">
    <citation type="submission" date="2018-09" db="EMBL/GenBank/DDBJ databases">
        <title>Bacillus saliacetes sp. nov., isolated from Thai shrimp paste (Ka-pi).</title>
        <authorList>
            <person name="Daroonpunt R."/>
            <person name="Tanasupawat S."/>
            <person name="Yiamsombut S."/>
        </authorList>
    </citation>
    <scope>NUCLEOTIDE SEQUENCE [LARGE SCALE GENOMIC DNA]</scope>
    <source>
        <strain evidence="9 10">SKP7-4</strain>
    </source>
</reference>
<feature type="transmembrane region" description="Helical" evidence="7">
    <location>
        <begin position="64"/>
        <end position="84"/>
    </location>
</feature>
<feature type="transmembrane region" description="Helical" evidence="7">
    <location>
        <begin position="156"/>
        <end position="173"/>
    </location>
</feature>
<keyword evidence="2" id="KW-1003">Cell membrane</keyword>
<dbReference type="CDD" id="cd01610">
    <property type="entry name" value="PAP2_like"/>
    <property type="match status" value="1"/>
</dbReference>
<keyword evidence="3 7" id="KW-0812">Transmembrane</keyword>
<feature type="domain" description="Phosphatidic acid phosphatase type 2/haloperoxidase" evidence="8">
    <location>
        <begin position="63"/>
        <end position="171"/>
    </location>
</feature>
<gene>
    <name evidence="9" type="ORF">D3H55_22365</name>
</gene>
<dbReference type="InterPro" id="IPR036938">
    <property type="entry name" value="PAP2/HPO_sf"/>
</dbReference>
<evidence type="ECO:0000256" key="3">
    <source>
        <dbReference type="ARBA" id="ARBA00022692"/>
    </source>
</evidence>
<dbReference type="PANTHER" id="PTHR14969">
    <property type="entry name" value="SPHINGOSINE-1-PHOSPHATE PHOSPHOHYDROLASE"/>
    <property type="match status" value="1"/>
</dbReference>
<evidence type="ECO:0000259" key="8">
    <source>
        <dbReference type="SMART" id="SM00014"/>
    </source>
</evidence>
<evidence type="ECO:0000313" key="10">
    <source>
        <dbReference type="Proteomes" id="UP000265801"/>
    </source>
</evidence>
<evidence type="ECO:0000256" key="6">
    <source>
        <dbReference type="ARBA" id="ARBA00023136"/>
    </source>
</evidence>
<evidence type="ECO:0000313" key="9">
    <source>
        <dbReference type="EMBL" id="RIW28002.1"/>
    </source>
</evidence>
<dbReference type="InterPro" id="IPR000326">
    <property type="entry name" value="PAP2/HPO"/>
</dbReference>
<sequence>MEKTRARMHDFDENLFYRFNCREGQLLTSFHMITHLGGARCIVGSMLFLLLLAAPDTLLKKTVWVSAASLLISHIIAAIIKRVVKRVRPYMSLPDVKLYGYAFQDHSFPSGHTTAIFSITVPFIIHYPLLIWILLPASLLVALSRVVLGVHYPSDVLAGGILGTATALWALLAF</sequence>
<dbReference type="PANTHER" id="PTHR14969:SF62">
    <property type="entry name" value="DECAPRENYLPHOSPHORYL-5-PHOSPHORIBOSE PHOSPHATASE RV3807C-RELATED"/>
    <property type="match status" value="1"/>
</dbReference>
<name>A0A3A1QMC1_9BACI</name>
<keyword evidence="5 7" id="KW-1133">Transmembrane helix</keyword>
<dbReference type="GO" id="GO:0005886">
    <property type="term" value="C:plasma membrane"/>
    <property type="evidence" value="ECO:0007669"/>
    <property type="project" value="UniProtKB-SubCell"/>
</dbReference>
<dbReference type="OrthoDB" id="9789113at2"/>
<dbReference type="AlphaFoldDB" id="A0A3A1QMC1"/>
<keyword evidence="4" id="KW-0378">Hydrolase</keyword>
<evidence type="ECO:0000256" key="1">
    <source>
        <dbReference type="ARBA" id="ARBA00004651"/>
    </source>
</evidence>
<accession>A0A3A1QMC1</accession>
<dbReference type="RefSeq" id="WP_119549537.1">
    <property type="nucleotide sequence ID" value="NZ_QXIR01000049.1"/>
</dbReference>
<evidence type="ECO:0000256" key="4">
    <source>
        <dbReference type="ARBA" id="ARBA00022801"/>
    </source>
</evidence>
<evidence type="ECO:0000256" key="2">
    <source>
        <dbReference type="ARBA" id="ARBA00022475"/>
    </source>
</evidence>
<evidence type="ECO:0000256" key="7">
    <source>
        <dbReference type="SAM" id="Phobius"/>
    </source>
</evidence>
<keyword evidence="6 7" id="KW-0472">Membrane</keyword>
<keyword evidence="10" id="KW-1185">Reference proteome</keyword>
<evidence type="ECO:0000256" key="5">
    <source>
        <dbReference type="ARBA" id="ARBA00022989"/>
    </source>
</evidence>
<protein>
    <submittedName>
        <fullName evidence="9">PAP2 family protein</fullName>
    </submittedName>
</protein>
<proteinExistence type="predicted"/>
<dbReference type="SUPFAM" id="SSF48317">
    <property type="entry name" value="Acid phosphatase/Vanadium-dependent haloperoxidase"/>
    <property type="match status" value="1"/>
</dbReference>
<dbReference type="Pfam" id="PF01569">
    <property type="entry name" value="PAP2"/>
    <property type="match status" value="1"/>
</dbReference>
<comment type="subcellular location">
    <subcellularLocation>
        <location evidence="1">Cell membrane</location>
        <topology evidence="1">Multi-pass membrane protein</topology>
    </subcellularLocation>
</comment>
<dbReference type="SMART" id="SM00014">
    <property type="entry name" value="acidPPc"/>
    <property type="match status" value="1"/>
</dbReference>
<organism evidence="9 10">
    <name type="scientific">Bacillus salacetis</name>
    <dbReference type="NCBI Taxonomy" id="2315464"/>
    <lineage>
        <taxon>Bacteria</taxon>
        <taxon>Bacillati</taxon>
        <taxon>Bacillota</taxon>
        <taxon>Bacilli</taxon>
        <taxon>Bacillales</taxon>
        <taxon>Bacillaceae</taxon>
        <taxon>Bacillus</taxon>
    </lineage>
</organism>
<dbReference type="Gene3D" id="1.20.144.10">
    <property type="entry name" value="Phosphatidic acid phosphatase type 2/haloperoxidase"/>
    <property type="match status" value="2"/>
</dbReference>
<dbReference type="EMBL" id="QXIR01000049">
    <property type="protein sequence ID" value="RIW28002.1"/>
    <property type="molecule type" value="Genomic_DNA"/>
</dbReference>
<comment type="caution">
    <text evidence="9">The sequence shown here is derived from an EMBL/GenBank/DDBJ whole genome shotgun (WGS) entry which is preliminary data.</text>
</comment>